<protein>
    <recommendedName>
        <fullName evidence="4">C2H2-type domain-containing protein</fullName>
    </recommendedName>
</protein>
<evidence type="ECO:0000256" key="1">
    <source>
        <dbReference type="SAM" id="MobiDB-lite"/>
    </source>
</evidence>
<proteinExistence type="predicted"/>
<organism evidence="2 3">
    <name type="scientific">Senna tora</name>
    <dbReference type="NCBI Taxonomy" id="362788"/>
    <lineage>
        <taxon>Eukaryota</taxon>
        <taxon>Viridiplantae</taxon>
        <taxon>Streptophyta</taxon>
        <taxon>Embryophyta</taxon>
        <taxon>Tracheophyta</taxon>
        <taxon>Spermatophyta</taxon>
        <taxon>Magnoliopsida</taxon>
        <taxon>eudicotyledons</taxon>
        <taxon>Gunneridae</taxon>
        <taxon>Pentapetalae</taxon>
        <taxon>rosids</taxon>
        <taxon>fabids</taxon>
        <taxon>Fabales</taxon>
        <taxon>Fabaceae</taxon>
        <taxon>Caesalpinioideae</taxon>
        <taxon>Cassia clade</taxon>
        <taxon>Senna</taxon>
    </lineage>
</organism>
<gene>
    <name evidence="2" type="ORF">G2W53_038088</name>
</gene>
<evidence type="ECO:0000313" key="2">
    <source>
        <dbReference type="EMBL" id="KAF7805927.1"/>
    </source>
</evidence>
<name>A0A834W1L5_9FABA</name>
<sequence length="502" mass="56234">MAGKLELGFPKTSASSLREQLARKILNTVRSQGHPYVELRENGKKFIYFCTLCLAPCYSDTALFDHLKGNLHMERLSTAKVTLLGPNPWPFNDGIVFFDTSTNNDKDLSNMNAKQKRLLESIDNDSNLAIVKFGENLNTNLQLSSTDDTVNEDCNLVIPHALIGDKASDLKVREVGLGKIAARFFQKEGGLNGIRRIWCEWLGKEANDHQNVAAVPEHDFAVIIFSYNSDLGRTGLLEETEAENVGASGRKRKKSLSDPEDISDSLSNQYESSVEDSSASNSATSRLALGQIDNQLLRSRFISSKAIRKELRRQQRLAAEKMCDICKQKMLPGKDVATLFNLKTGRLACSSRNGTGAFHMFHASCLVHWILMCEYDIITNNLAFPNVRRRSKRKIAANVNQNGKECELKVARGKMNSVFCPECQGTGIVIDGDQLEHAPFSLSEMFKFKIKACDARREWIKSPEVLQNCSTGFHFPSQSEEIGQEKVKPIKLLHFYRADEQS</sequence>
<dbReference type="AlphaFoldDB" id="A0A834W1L5"/>
<dbReference type="PANTHER" id="PTHR35497">
    <property type="entry name" value="ACYL-UDP-N-ACETYLGLUCOSAMINE O-ACYLTRANSFERASE"/>
    <property type="match status" value="1"/>
</dbReference>
<dbReference type="EMBL" id="JAAIUW010000012">
    <property type="protein sequence ID" value="KAF7805927.1"/>
    <property type="molecule type" value="Genomic_DNA"/>
</dbReference>
<comment type="caution">
    <text evidence="2">The sequence shown here is derived from an EMBL/GenBank/DDBJ whole genome shotgun (WGS) entry which is preliminary data.</text>
</comment>
<evidence type="ECO:0008006" key="4">
    <source>
        <dbReference type="Google" id="ProtNLM"/>
    </source>
</evidence>
<reference evidence="2" key="1">
    <citation type="submission" date="2020-09" db="EMBL/GenBank/DDBJ databases">
        <title>Genome-Enabled Discovery of Anthraquinone Biosynthesis in Senna tora.</title>
        <authorList>
            <person name="Kang S.-H."/>
            <person name="Pandey R.P."/>
            <person name="Lee C.-M."/>
            <person name="Sim J.-S."/>
            <person name="Jeong J.-T."/>
            <person name="Choi B.-S."/>
            <person name="Jung M."/>
            <person name="Ginzburg D."/>
            <person name="Zhao K."/>
            <person name="Won S.Y."/>
            <person name="Oh T.-J."/>
            <person name="Yu Y."/>
            <person name="Kim N.-H."/>
            <person name="Lee O.R."/>
            <person name="Lee T.-H."/>
            <person name="Bashyal P."/>
            <person name="Kim T.-S."/>
            <person name="Lee W.-H."/>
            <person name="Kawkins C."/>
            <person name="Kim C.-K."/>
            <person name="Kim J.S."/>
            <person name="Ahn B.O."/>
            <person name="Rhee S.Y."/>
            <person name="Sohng J.K."/>
        </authorList>
    </citation>
    <scope>NUCLEOTIDE SEQUENCE</scope>
    <source>
        <tissue evidence="2">Leaf</tissue>
    </source>
</reference>
<dbReference type="OrthoDB" id="1876367at2759"/>
<accession>A0A834W1L5</accession>
<feature type="region of interest" description="Disordered" evidence="1">
    <location>
        <begin position="242"/>
        <end position="278"/>
    </location>
</feature>
<dbReference type="PANTHER" id="PTHR35497:SF1">
    <property type="entry name" value="ACYL-UDP-N-ACETYLGLUCOSAMINE O-ACYLTRANSFERASE"/>
    <property type="match status" value="1"/>
</dbReference>
<dbReference type="Proteomes" id="UP000634136">
    <property type="component" value="Unassembled WGS sequence"/>
</dbReference>
<keyword evidence="3" id="KW-1185">Reference proteome</keyword>
<evidence type="ECO:0000313" key="3">
    <source>
        <dbReference type="Proteomes" id="UP000634136"/>
    </source>
</evidence>